<proteinExistence type="predicted"/>
<sequence>MTSRSLRATCLAALVVPTALVLAACSGGGGGTPSASPSTGGVGQRVAQDCDELVPTTTFSVYGQDFERVRTPTPEKGSPAAQIAAQDGRVCTWRSTTDEDTTVTVAVAHLPEKTLTRLADALFEQGGSVPTYTVEGYFSLHDGSGRADAFAGPYWIHTDSSLFTEPGTAQPVVDAVRQTVAPDATAPAVAPSTSPTP</sequence>
<dbReference type="Proteomes" id="UP000681794">
    <property type="component" value="Chromosome"/>
</dbReference>
<gene>
    <name evidence="1" type="ORF">KM842_04225</name>
</gene>
<organism evidence="1 2">
    <name type="scientific">Curtobacterium aetherium</name>
    <dbReference type="NCBI Taxonomy" id="2841594"/>
    <lineage>
        <taxon>Bacteria</taxon>
        <taxon>Bacillati</taxon>
        <taxon>Actinomycetota</taxon>
        <taxon>Actinomycetes</taxon>
        <taxon>Micrococcales</taxon>
        <taxon>Microbacteriaceae</taxon>
        <taxon>Curtobacterium</taxon>
    </lineage>
</organism>
<protein>
    <submittedName>
        <fullName evidence="1">Uncharacterized protein</fullName>
    </submittedName>
</protein>
<name>A0ACD1E6U7_9MICO</name>
<evidence type="ECO:0000313" key="1">
    <source>
        <dbReference type="EMBL" id="QWS34382.1"/>
    </source>
</evidence>
<reference evidence="1" key="1">
    <citation type="submission" date="2021-06" db="EMBL/GenBank/DDBJ databases">
        <authorList>
            <person name="Ellington A.J."/>
            <person name="Bryan N.C."/>
            <person name="Christner B.C."/>
            <person name="Reisch C.R."/>
        </authorList>
    </citation>
    <scope>NUCLEOTIDE SEQUENCE</scope>
    <source>
        <strain evidence="1">L6-1</strain>
    </source>
</reference>
<keyword evidence="2" id="KW-1185">Reference proteome</keyword>
<evidence type="ECO:0000313" key="2">
    <source>
        <dbReference type="Proteomes" id="UP000681794"/>
    </source>
</evidence>
<dbReference type="EMBL" id="CP076544">
    <property type="protein sequence ID" value="QWS34382.1"/>
    <property type="molecule type" value="Genomic_DNA"/>
</dbReference>
<accession>A0ACD1E6U7</accession>